<dbReference type="Proteomes" id="UP000813444">
    <property type="component" value="Unassembled WGS sequence"/>
</dbReference>
<evidence type="ECO:0000313" key="3">
    <source>
        <dbReference type="Proteomes" id="UP000813444"/>
    </source>
</evidence>
<organism evidence="2 3">
    <name type="scientific">Stachybotrys elegans</name>
    <dbReference type="NCBI Taxonomy" id="80388"/>
    <lineage>
        <taxon>Eukaryota</taxon>
        <taxon>Fungi</taxon>
        <taxon>Dikarya</taxon>
        <taxon>Ascomycota</taxon>
        <taxon>Pezizomycotina</taxon>
        <taxon>Sordariomycetes</taxon>
        <taxon>Hypocreomycetidae</taxon>
        <taxon>Hypocreales</taxon>
        <taxon>Stachybotryaceae</taxon>
        <taxon>Stachybotrys</taxon>
    </lineage>
</organism>
<reference evidence="2" key="1">
    <citation type="journal article" date="2021" name="Nat. Commun.">
        <title>Genetic determinants of endophytism in the Arabidopsis root mycobiome.</title>
        <authorList>
            <person name="Mesny F."/>
            <person name="Miyauchi S."/>
            <person name="Thiergart T."/>
            <person name="Pickel B."/>
            <person name="Atanasova L."/>
            <person name="Karlsson M."/>
            <person name="Huettel B."/>
            <person name="Barry K.W."/>
            <person name="Haridas S."/>
            <person name="Chen C."/>
            <person name="Bauer D."/>
            <person name="Andreopoulos W."/>
            <person name="Pangilinan J."/>
            <person name="LaButti K."/>
            <person name="Riley R."/>
            <person name="Lipzen A."/>
            <person name="Clum A."/>
            <person name="Drula E."/>
            <person name="Henrissat B."/>
            <person name="Kohler A."/>
            <person name="Grigoriev I.V."/>
            <person name="Martin F.M."/>
            <person name="Hacquard S."/>
        </authorList>
    </citation>
    <scope>NUCLEOTIDE SEQUENCE</scope>
    <source>
        <strain evidence="2">MPI-CAGE-CH-0235</strain>
    </source>
</reference>
<feature type="compositionally biased region" description="Low complexity" evidence="1">
    <location>
        <begin position="156"/>
        <end position="166"/>
    </location>
</feature>
<sequence>MSLAELHNGKPGRVPEEDNVSAPGSEDPMETDSARSEHDYGCVCDVCIHRSVDGSNHGSQMVAEDMAWPEEREPIEEQAELEMGQHLDRIWAAEAERTASIFHDMANQRAQGGGGGEDDIFDFDPSFLPGLSGEEMSSLVEITWMLPGPRAATAAASTAFGSGSSSDNPRHEPLGSPPGMSHSLPSGSSAGSSAYAPREQCEPVAGSAVSTPSSRPPPMAWDSRTADWRPATTQYTPAGEARPGRTYHMSINNNAMTRTHKEPELPVAQQSPAHASMETGSSQAAAASTYVLLSPDRARHEFQRNMAHLTALRPSETTPNVQLVYTVGPLAGFPRPPFSGEAIDPSVKETVGPLHLADAHFQGMPNERIRTYGARTSSPSIDSFGGCRRTLSTLAPQHELVPQHLMEMSCSCSDT</sequence>
<keyword evidence="3" id="KW-1185">Reference proteome</keyword>
<dbReference type="AlphaFoldDB" id="A0A8K0SKR7"/>
<feature type="region of interest" description="Disordered" evidence="1">
    <location>
        <begin position="156"/>
        <end position="246"/>
    </location>
</feature>
<evidence type="ECO:0000256" key="1">
    <source>
        <dbReference type="SAM" id="MobiDB-lite"/>
    </source>
</evidence>
<accession>A0A8K0SKR7</accession>
<comment type="caution">
    <text evidence="2">The sequence shown here is derived from an EMBL/GenBank/DDBJ whole genome shotgun (WGS) entry which is preliminary data.</text>
</comment>
<gene>
    <name evidence="2" type="ORF">B0I35DRAFT_97162</name>
</gene>
<feature type="compositionally biased region" description="Low complexity" evidence="1">
    <location>
        <begin position="177"/>
        <end position="194"/>
    </location>
</feature>
<dbReference type="EMBL" id="JAGPNK010000015">
    <property type="protein sequence ID" value="KAH7308473.1"/>
    <property type="molecule type" value="Genomic_DNA"/>
</dbReference>
<protein>
    <submittedName>
        <fullName evidence="2">Uncharacterized protein</fullName>
    </submittedName>
</protein>
<name>A0A8K0SKR7_9HYPO</name>
<evidence type="ECO:0000313" key="2">
    <source>
        <dbReference type="EMBL" id="KAH7308473.1"/>
    </source>
</evidence>
<proteinExistence type="predicted"/>
<feature type="region of interest" description="Disordered" evidence="1">
    <location>
        <begin position="1"/>
        <end position="35"/>
    </location>
</feature>